<dbReference type="HOGENOM" id="CLU_1714013_0_0_1"/>
<dbReference type="Proteomes" id="UP000007148">
    <property type="component" value="Unassembled WGS sequence"/>
</dbReference>
<reference evidence="2 3" key="1">
    <citation type="journal article" date="2011" name="PLoS Pathog.">
        <title>Endophytic Life Strategies Decoded by Genome and Transcriptome Analyses of the Mutualistic Root Symbiont Piriformospora indica.</title>
        <authorList>
            <person name="Zuccaro A."/>
            <person name="Lahrmann U."/>
            <person name="Guldener U."/>
            <person name="Langen G."/>
            <person name="Pfiffi S."/>
            <person name="Biedenkopf D."/>
            <person name="Wong P."/>
            <person name="Samans B."/>
            <person name="Grimm C."/>
            <person name="Basiewicz M."/>
            <person name="Murat C."/>
            <person name="Martin F."/>
            <person name="Kogel K.H."/>
        </authorList>
    </citation>
    <scope>NUCLEOTIDE SEQUENCE [LARGE SCALE GENOMIC DNA]</scope>
    <source>
        <strain evidence="2 3">DSM 11827</strain>
    </source>
</reference>
<comment type="caution">
    <text evidence="2">The sequence shown here is derived from an EMBL/GenBank/DDBJ whole genome shotgun (WGS) entry which is preliminary data.</text>
</comment>
<gene>
    <name evidence="2" type="ORF">PIIN_07421</name>
</gene>
<dbReference type="InParanoid" id="G4TQ74"/>
<name>G4TQ74_SERID</name>
<evidence type="ECO:0000313" key="2">
    <source>
        <dbReference type="EMBL" id="CCA73467.1"/>
    </source>
</evidence>
<accession>G4TQ74</accession>
<feature type="region of interest" description="Disordered" evidence="1">
    <location>
        <begin position="1"/>
        <end position="153"/>
    </location>
</feature>
<dbReference type="EMBL" id="CAFZ01000228">
    <property type="protein sequence ID" value="CCA73467.1"/>
    <property type="molecule type" value="Genomic_DNA"/>
</dbReference>
<protein>
    <submittedName>
        <fullName evidence="2">Uncharacterized protein</fullName>
    </submittedName>
</protein>
<proteinExistence type="predicted"/>
<feature type="compositionally biased region" description="Polar residues" evidence="1">
    <location>
        <begin position="25"/>
        <end position="34"/>
    </location>
</feature>
<feature type="compositionally biased region" description="Basic and acidic residues" evidence="1">
    <location>
        <begin position="35"/>
        <end position="48"/>
    </location>
</feature>
<evidence type="ECO:0000256" key="1">
    <source>
        <dbReference type="SAM" id="MobiDB-lite"/>
    </source>
</evidence>
<sequence>MFILEYISTSSASDELEKDDDPTQDRPQTSLAQRTQDEYKTEGKEDTTRQFQPDPLRLDKDVLGSTGISTISNIRKSGGYSNATSKASLSIGAKTGTLGQGKGEKRGGDEGGEEDRSQRDPRSEAVRGTAERSLEVEKSKKQRLTTEEPRLPS</sequence>
<feature type="compositionally biased region" description="Basic and acidic residues" evidence="1">
    <location>
        <begin position="102"/>
        <end position="153"/>
    </location>
</feature>
<evidence type="ECO:0000313" key="3">
    <source>
        <dbReference type="Proteomes" id="UP000007148"/>
    </source>
</evidence>
<keyword evidence="3" id="KW-1185">Reference proteome</keyword>
<dbReference type="AlphaFoldDB" id="G4TQ74"/>
<feature type="compositionally biased region" description="Polar residues" evidence="1">
    <location>
        <begin position="66"/>
        <end position="88"/>
    </location>
</feature>
<organism evidence="2 3">
    <name type="scientific">Serendipita indica (strain DSM 11827)</name>
    <name type="common">Root endophyte fungus</name>
    <name type="synonym">Piriformospora indica</name>
    <dbReference type="NCBI Taxonomy" id="1109443"/>
    <lineage>
        <taxon>Eukaryota</taxon>
        <taxon>Fungi</taxon>
        <taxon>Dikarya</taxon>
        <taxon>Basidiomycota</taxon>
        <taxon>Agaricomycotina</taxon>
        <taxon>Agaricomycetes</taxon>
        <taxon>Sebacinales</taxon>
        <taxon>Serendipitaceae</taxon>
        <taxon>Serendipita</taxon>
    </lineage>
</organism>